<dbReference type="EMBL" id="QGDQ01000006">
    <property type="protein sequence ID" value="PWJ54576.1"/>
    <property type="molecule type" value="Genomic_DNA"/>
</dbReference>
<dbReference type="PANTHER" id="PTHR45138">
    <property type="entry name" value="REGULATORY COMPONENTS OF SENSORY TRANSDUCTION SYSTEM"/>
    <property type="match status" value="1"/>
</dbReference>
<dbReference type="SUPFAM" id="SSF55073">
    <property type="entry name" value="Nucleotide cyclase"/>
    <property type="match status" value="1"/>
</dbReference>
<keyword evidence="5" id="KW-1185">Reference proteome</keyword>
<organism evidence="4 5">
    <name type="scientific">Quadrisphaera granulorum</name>
    <dbReference type="NCBI Taxonomy" id="317664"/>
    <lineage>
        <taxon>Bacteria</taxon>
        <taxon>Bacillati</taxon>
        <taxon>Actinomycetota</taxon>
        <taxon>Actinomycetes</taxon>
        <taxon>Kineosporiales</taxon>
        <taxon>Kineosporiaceae</taxon>
        <taxon>Quadrisphaera</taxon>
    </lineage>
</organism>
<feature type="transmembrane region" description="Helical" evidence="2">
    <location>
        <begin position="32"/>
        <end position="51"/>
    </location>
</feature>
<evidence type="ECO:0000256" key="2">
    <source>
        <dbReference type="SAM" id="Phobius"/>
    </source>
</evidence>
<dbReference type="SMART" id="SM00267">
    <property type="entry name" value="GGDEF"/>
    <property type="match status" value="1"/>
</dbReference>
<dbReference type="InterPro" id="IPR043128">
    <property type="entry name" value="Rev_trsase/Diguanyl_cyclase"/>
</dbReference>
<dbReference type="InterPro" id="IPR029787">
    <property type="entry name" value="Nucleotide_cyclase"/>
</dbReference>
<evidence type="ECO:0000313" key="4">
    <source>
        <dbReference type="EMBL" id="PWJ54576.1"/>
    </source>
</evidence>
<keyword evidence="2" id="KW-1133">Transmembrane helix</keyword>
<gene>
    <name evidence="4" type="ORF">BXY45_10618</name>
</gene>
<keyword evidence="2" id="KW-0812">Transmembrane</keyword>
<dbReference type="GO" id="GO:0043709">
    <property type="term" value="P:cell adhesion involved in single-species biofilm formation"/>
    <property type="evidence" value="ECO:0007669"/>
    <property type="project" value="TreeGrafter"/>
</dbReference>
<dbReference type="InterPro" id="IPR050469">
    <property type="entry name" value="Diguanylate_Cyclase"/>
</dbReference>
<accession>A0A316A9H8</accession>
<dbReference type="Proteomes" id="UP000245469">
    <property type="component" value="Unassembled WGS sequence"/>
</dbReference>
<feature type="compositionally biased region" description="Basic and acidic residues" evidence="1">
    <location>
        <begin position="1"/>
        <end position="17"/>
    </location>
</feature>
<dbReference type="GO" id="GO:0052621">
    <property type="term" value="F:diguanylate cyclase activity"/>
    <property type="evidence" value="ECO:0007669"/>
    <property type="project" value="TreeGrafter"/>
</dbReference>
<dbReference type="PROSITE" id="PS50887">
    <property type="entry name" value="GGDEF"/>
    <property type="match status" value="1"/>
</dbReference>
<dbReference type="NCBIfam" id="TIGR00254">
    <property type="entry name" value="GGDEF"/>
    <property type="match status" value="1"/>
</dbReference>
<keyword evidence="2" id="KW-0472">Membrane</keyword>
<protein>
    <submittedName>
        <fullName evidence="4">Diguanylate cyclase (GGDEF)-like protein</fullName>
    </submittedName>
</protein>
<feature type="transmembrane region" description="Helical" evidence="2">
    <location>
        <begin position="63"/>
        <end position="82"/>
    </location>
</feature>
<dbReference type="FunFam" id="3.30.70.270:FF:000001">
    <property type="entry name" value="Diguanylate cyclase domain protein"/>
    <property type="match status" value="1"/>
</dbReference>
<evidence type="ECO:0000313" key="5">
    <source>
        <dbReference type="Proteomes" id="UP000245469"/>
    </source>
</evidence>
<dbReference type="Gene3D" id="3.30.70.270">
    <property type="match status" value="1"/>
</dbReference>
<feature type="transmembrane region" description="Helical" evidence="2">
    <location>
        <begin position="89"/>
        <end position="108"/>
    </location>
</feature>
<dbReference type="GO" id="GO:1902201">
    <property type="term" value="P:negative regulation of bacterial-type flagellum-dependent cell motility"/>
    <property type="evidence" value="ECO:0007669"/>
    <property type="project" value="TreeGrafter"/>
</dbReference>
<feature type="transmembrane region" description="Helical" evidence="2">
    <location>
        <begin position="140"/>
        <end position="157"/>
    </location>
</feature>
<dbReference type="GO" id="GO:0005886">
    <property type="term" value="C:plasma membrane"/>
    <property type="evidence" value="ECO:0007669"/>
    <property type="project" value="TreeGrafter"/>
</dbReference>
<comment type="caution">
    <text evidence="4">The sequence shown here is derived from an EMBL/GenBank/DDBJ whole genome shotgun (WGS) entry which is preliminary data.</text>
</comment>
<feature type="region of interest" description="Disordered" evidence="1">
    <location>
        <begin position="1"/>
        <end position="27"/>
    </location>
</feature>
<sequence length="372" mass="38906">MEEDTPHPVRVDSDGVHVPEAGRTADDGRPRARVLACLVLAAVAVGCVAALDPTTLRPGAWTLAFIASLVLGTAVGTALLAVARRWSGAALAAVVCGLQGIVVLSVLANQSRAGGVLNVVLLLPLAVYAAVYLSRRQCRVVMAALVACVGVVMGAVADGVLQWISLTALPVLAFLGTSEVVLRLRTHLEGALASLVEQVATDPLTGLLNRRGLESRLPRAADAPTGFRCVLMLDIDHFKAINDRFGHEVGDEVFRRFAAGLAHETRAGDLAVRLGGEEFLVLSTTAPDQVSDYAEALRARAAEWMAEWAVTVSVGVVSATAGEDGVARGDVLGAVAAADECLYRAKQEGRNRTVVRPWNDARPSDGVSTSVG</sequence>
<name>A0A316A9H8_9ACTN</name>
<evidence type="ECO:0000259" key="3">
    <source>
        <dbReference type="PROSITE" id="PS50887"/>
    </source>
</evidence>
<dbReference type="InterPro" id="IPR000160">
    <property type="entry name" value="GGDEF_dom"/>
</dbReference>
<dbReference type="PANTHER" id="PTHR45138:SF9">
    <property type="entry name" value="DIGUANYLATE CYCLASE DGCM-RELATED"/>
    <property type="match status" value="1"/>
</dbReference>
<evidence type="ECO:0000256" key="1">
    <source>
        <dbReference type="SAM" id="MobiDB-lite"/>
    </source>
</evidence>
<dbReference type="Pfam" id="PF00990">
    <property type="entry name" value="GGDEF"/>
    <property type="match status" value="1"/>
</dbReference>
<feature type="domain" description="GGDEF" evidence="3">
    <location>
        <begin position="226"/>
        <end position="358"/>
    </location>
</feature>
<feature type="transmembrane region" description="Helical" evidence="2">
    <location>
        <begin position="114"/>
        <end position="133"/>
    </location>
</feature>
<dbReference type="CDD" id="cd01949">
    <property type="entry name" value="GGDEF"/>
    <property type="match status" value="1"/>
</dbReference>
<proteinExistence type="predicted"/>
<reference evidence="4 5" key="1">
    <citation type="submission" date="2018-03" db="EMBL/GenBank/DDBJ databases">
        <title>Genomic Encyclopedia of Archaeal and Bacterial Type Strains, Phase II (KMG-II): from individual species to whole genera.</title>
        <authorList>
            <person name="Goeker M."/>
        </authorList>
    </citation>
    <scope>NUCLEOTIDE SEQUENCE [LARGE SCALE GENOMIC DNA]</scope>
    <source>
        <strain evidence="4 5">DSM 44889</strain>
    </source>
</reference>
<dbReference type="AlphaFoldDB" id="A0A316A9H8"/>